<dbReference type="Gene3D" id="1.10.10.10">
    <property type="entry name" value="Winged helix-like DNA-binding domain superfamily/Winged helix DNA-binding domain"/>
    <property type="match status" value="1"/>
</dbReference>
<dbReference type="SMART" id="SM00347">
    <property type="entry name" value="HTH_MARR"/>
    <property type="match status" value="1"/>
</dbReference>
<dbReference type="PROSITE" id="PS50995">
    <property type="entry name" value="HTH_MARR_2"/>
    <property type="match status" value="1"/>
</dbReference>
<dbReference type="InterPro" id="IPR036388">
    <property type="entry name" value="WH-like_DNA-bd_sf"/>
</dbReference>
<dbReference type="AlphaFoldDB" id="A0A3E4WL36"/>
<organism evidence="2 5">
    <name type="scientific">Phocaeicola plebeius</name>
    <dbReference type="NCBI Taxonomy" id="310297"/>
    <lineage>
        <taxon>Bacteria</taxon>
        <taxon>Pseudomonadati</taxon>
        <taxon>Bacteroidota</taxon>
        <taxon>Bacteroidia</taxon>
        <taxon>Bacteroidales</taxon>
        <taxon>Bacteroidaceae</taxon>
        <taxon>Phocaeicola</taxon>
    </lineage>
</organism>
<dbReference type="SUPFAM" id="SSF46785">
    <property type="entry name" value="Winged helix' DNA-binding domain"/>
    <property type="match status" value="1"/>
</dbReference>
<dbReference type="InterPro" id="IPR036390">
    <property type="entry name" value="WH_DNA-bd_sf"/>
</dbReference>
<accession>A0A3E4WL36</accession>
<dbReference type="GO" id="GO:0003700">
    <property type="term" value="F:DNA-binding transcription factor activity"/>
    <property type="evidence" value="ECO:0007669"/>
    <property type="project" value="InterPro"/>
</dbReference>
<dbReference type="EMBL" id="QSTF01000002">
    <property type="protein sequence ID" value="RGM42912.1"/>
    <property type="molecule type" value="Genomic_DNA"/>
</dbReference>
<dbReference type="Proteomes" id="UP000285109">
    <property type="component" value="Unassembled WGS sequence"/>
</dbReference>
<sequence>MEKIKCICVMRELFRALSELESRLMQSHGVSLNEAMVLCAIGKERVAASTIVERTGLTPSHASKVIRAVEERNLLVRALGEKDKRQMYFSLTKEAHSCLKGIREQGIDIPELLQPLFASYAEGVSDSCE</sequence>
<dbReference type="PANTHER" id="PTHR33164">
    <property type="entry name" value="TRANSCRIPTIONAL REGULATOR, MARR FAMILY"/>
    <property type="match status" value="1"/>
</dbReference>
<dbReference type="PANTHER" id="PTHR33164:SF43">
    <property type="entry name" value="HTH-TYPE TRANSCRIPTIONAL REPRESSOR YETL"/>
    <property type="match status" value="1"/>
</dbReference>
<evidence type="ECO:0000313" key="7">
    <source>
        <dbReference type="Proteomes" id="UP000285109"/>
    </source>
</evidence>
<proteinExistence type="predicted"/>
<comment type="caution">
    <text evidence="2">The sequence shown here is derived from an EMBL/GenBank/DDBJ whole genome shotgun (WGS) entry which is preliminary data.</text>
</comment>
<dbReference type="GO" id="GO:0006950">
    <property type="term" value="P:response to stress"/>
    <property type="evidence" value="ECO:0007669"/>
    <property type="project" value="TreeGrafter"/>
</dbReference>
<reference evidence="5 6" key="1">
    <citation type="submission" date="2018-08" db="EMBL/GenBank/DDBJ databases">
        <title>A genome reference for cultivated species of the human gut microbiota.</title>
        <authorList>
            <person name="Zou Y."/>
            <person name="Xue W."/>
            <person name="Luo G."/>
        </authorList>
    </citation>
    <scope>NUCLEOTIDE SEQUENCE [LARGE SCALE GENOMIC DNA]</scope>
    <source>
        <strain evidence="4 7">AF31-28B-AC</strain>
        <strain evidence="3 6">AM23-23</strain>
        <strain evidence="2 5">OM08-14</strain>
    </source>
</reference>
<evidence type="ECO:0000313" key="2">
    <source>
        <dbReference type="EMBL" id="RGM42912.1"/>
    </source>
</evidence>
<evidence type="ECO:0000259" key="1">
    <source>
        <dbReference type="PROSITE" id="PS50995"/>
    </source>
</evidence>
<dbReference type="EMBL" id="QRHQ01000002">
    <property type="protein sequence ID" value="RHF92924.1"/>
    <property type="molecule type" value="Genomic_DNA"/>
</dbReference>
<dbReference type="RefSeq" id="WP_117747265.1">
    <property type="nucleotide sequence ID" value="NZ_CATVWJ010000046.1"/>
</dbReference>
<protein>
    <submittedName>
        <fullName evidence="2">MarR family transcriptional regulator</fullName>
    </submittedName>
</protein>
<dbReference type="EMBL" id="QRQK01000011">
    <property type="protein sequence ID" value="RHM97676.1"/>
    <property type="molecule type" value="Genomic_DNA"/>
</dbReference>
<evidence type="ECO:0000313" key="5">
    <source>
        <dbReference type="Proteomes" id="UP000260780"/>
    </source>
</evidence>
<dbReference type="InterPro" id="IPR000835">
    <property type="entry name" value="HTH_MarR-typ"/>
</dbReference>
<gene>
    <name evidence="3" type="ORF">DW653_01785</name>
    <name evidence="4" type="ORF">DWZ34_07330</name>
    <name evidence="2" type="ORF">DXC17_01370</name>
</gene>
<dbReference type="Pfam" id="PF12802">
    <property type="entry name" value="MarR_2"/>
    <property type="match status" value="1"/>
</dbReference>
<dbReference type="InterPro" id="IPR039422">
    <property type="entry name" value="MarR/SlyA-like"/>
</dbReference>
<feature type="domain" description="HTH marR-type" evidence="1">
    <location>
        <begin position="1"/>
        <end position="129"/>
    </location>
</feature>
<evidence type="ECO:0000313" key="4">
    <source>
        <dbReference type="EMBL" id="RHM97676.1"/>
    </source>
</evidence>
<name>A0A3E4WL36_9BACT</name>
<evidence type="ECO:0000313" key="6">
    <source>
        <dbReference type="Proteomes" id="UP000283485"/>
    </source>
</evidence>
<dbReference type="Proteomes" id="UP000283485">
    <property type="component" value="Unassembled WGS sequence"/>
</dbReference>
<dbReference type="Proteomes" id="UP000260780">
    <property type="component" value="Unassembled WGS sequence"/>
</dbReference>
<evidence type="ECO:0000313" key="3">
    <source>
        <dbReference type="EMBL" id="RHF92924.1"/>
    </source>
</evidence>